<accession>A0ABT8WNW4</accession>
<evidence type="ECO:0000313" key="2">
    <source>
        <dbReference type="Proteomes" id="UP001176806"/>
    </source>
</evidence>
<protein>
    <recommendedName>
        <fullName evidence="3">DUF4304 domain-containing protein</fullName>
    </recommendedName>
</protein>
<evidence type="ECO:0008006" key="3">
    <source>
        <dbReference type="Google" id="ProtNLM"/>
    </source>
</evidence>
<dbReference type="Proteomes" id="UP001176806">
    <property type="component" value="Unassembled WGS sequence"/>
</dbReference>
<organism evidence="1 2">
    <name type="scientific">Flavivirga jejuensis</name>
    <dbReference type="NCBI Taxonomy" id="870487"/>
    <lineage>
        <taxon>Bacteria</taxon>
        <taxon>Pseudomonadati</taxon>
        <taxon>Bacteroidota</taxon>
        <taxon>Flavobacteriia</taxon>
        <taxon>Flavobacteriales</taxon>
        <taxon>Flavobacteriaceae</taxon>
        <taxon>Flavivirga</taxon>
    </lineage>
</organism>
<keyword evidence="2" id="KW-1185">Reference proteome</keyword>
<evidence type="ECO:0000313" key="1">
    <source>
        <dbReference type="EMBL" id="MDO5974855.1"/>
    </source>
</evidence>
<sequence length="259" mass="29659">MLKKTDLRKYLLQEVNTFLKPKGFKKKKEDFLICSDIGVNQFGIVISYYGTAGSWLNFSATIGSDAVNKVSKEFDEKTNKFSSDDYSPLITTLTDLKEIPHPYNDEVMTLDDAGQVLQNFYLDYEKYIGPFFEQYNNLEAIVGSKLIGEIFEKWGEELYVPDISGVEVMFKTSKVKKLRRADGHVNGTIIEMKPVTGKPTPEHKEQMRDYADVIENKAKGKLARSEEEVGPFSKISYYFSNTEAADAWRSDLEKYLVKR</sequence>
<dbReference type="RefSeq" id="WP_303301998.1">
    <property type="nucleotide sequence ID" value="NZ_BAABDA010000018.1"/>
</dbReference>
<comment type="caution">
    <text evidence="1">The sequence shown here is derived from an EMBL/GenBank/DDBJ whole genome shotgun (WGS) entry which is preliminary data.</text>
</comment>
<name>A0ABT8WNW4_9FLAO</name>
<dbReference type="EMBL" id="JAUOEL010000004">
    <property type="protein sequence ID" value="MDO5974855.1"/>
    <property type="molecule type" value="Genomic_DNA"/>
</dbReference>
<gene>
    <name evidence="1" type="ORF">Q4Q40_11720</name>
</gene>
<proteinExistence type="predicted"/>
<reference evidence="1" key="1">
    <citation type="submission" date="2023-07" db="EMBL/GenBank/DDBJ databases">
        <title>Two novel species in the genus Flavivirga.</title>
        <authorList>
            <person name="Kwon K."/>
        </authorList>
    </citation>
    <scope>NUCLEOTIDE SEQUENCE</scope>
    <source>
        <strain evidence="1">KACC 14158</strain>
    </source>
</reference>